<sequence length="303" mass="32910">MSFLSPGIARTAALLLAIVGGALLPQLHEFGRAIPWLVAAMLFLVFLQTRLSREALHRSHGWLLLANLVMGFVGWGVGWVVGGRDVALAAFFAGITPTATAAPVVMSFLRGRVDYVVAGFMLSNLVITALLPLLLPVVLGRVTPEAFGHVLASVAWLMFVPLLVAGLVRRVHPAAKAWPAKLRNVSFGMWVTALLLITSNASHFLRQQTDLPAAVLPKIIVVSLLVCAVNFALGRLIGGREFPREASQTLGQKNTSYTIYLALTYASPLVALGPTFYVLWHNLWNSWQLHRVRAEPSDPSRSP</sequence>
<protein>
    <submittedName>
        <fullName evidence="2">Putative sodium-dependent transporter</fullName>
    </submittedName>
</protein>
<keyword evidence="1" id="KW-0472">Membrane</keyword>
<dbReference type="eggNOG" id="COG0385">
    <property type="taxonomic scope" value="Bacteria"/>
</dbReference>
<keyword evidence="1" id="KW-0812">Transmembrane</keyword>
<evidence type="ECO:0000313" key="2">
    <source>
        <dbReference type="EMBL" id="ACB73443.1"/>
    </source>
</evidence>
<feature type="transmembrane region" description="Helical" evidence="1">
    <location>
        <begin position="61"/>
        <end position="81"/>
    </location>
</feature>
<dbReference type="Proteomes" id="UP000007013">
    <property type="component" value="Chromosome"/>
</dbReference>
<dbReference type="OrthoDB" id="9809647at2"/>
<feature type="transmembrane region" description="Helical" evidence="1">
    <location>
        <begin position="219"/>
        <end position="238"/>
    </location>
</feature>
<dbReference type="KEGG" id="ote:Oter_0152"/>
<accession>B1ZN74</accession>
<proteinExistence type="predicted"/>
<reference evidence="2 3" key="1">
    <citation type="journal article" date="2011" name="J. Bacteriol.">
        <title>Genome sequence of the verrucomicrobium Opitutus terrae PB90-1, an abundant inhabitant of rice paddy soil ecosystems.</title>
        <authorList>
            <person name="van Passel M.W."/>
            <person name="Kant R."/>
            <person name="Palva A."/>
            <person name="Copeland A."/>
            <person name="Lucas S."/>
            <person name="Lapidus A."/>
            <person name="Glavina del Rio T."/>
            <person name="Pitluck S."/>
            <person name="Goltsman E."/>
            <person name="Clum A."/>
            <person name="Sun H."/>
            <person name="Schmutz J."/>
            <person name="Larimer F.W."/>
            <person name="Land M.L."/>
            <person name="Hauser L."/>
            <person name="Kyrpides N."/>
            <person name="Mikhailova N."/>
            <person name="Richardson P.P."/>
            <person name="Janssen P.H."/>
            <person name="de Vos W.M."/>
            <person name="Smidt H."/>
        </authorList>
    </citation>
    <scope>NUCLEOTIDE SEQUENCE [LARGE SCALE GENOMIC DNA]</scope>
    <source>
        <strain evidence="3">DSM 11246 / JCM 15787 / PB90-1</strain>
    </source>
</reference>
<evidence type="ECO:0000313" key="3">
    <source>
        <dbReference type="Proteomes" id="UP000007013"/>
    </source>
</evidence>
<dbReference type="HOGENOM" id="CLU_077393_0_0_0"/>
<organism evidence="2 3">
    <name type="scientific">Opitutus terrae (strain DSM 11246 / JCM 15787 / PB90-1)</name>
    <dbReference type="NCBI Taxonomy" id="452637"/>
    <lineage>
        <taxon>Bacteria</taxon>
        <taxon>Pseudomonadati</taxon>
        <taxon>Verrucomicrobiota</taxon>
        <taxon>Opitutia</taxon>
        <taxon>Opitutales</taxon>
        <taxon>Opitutaceae</taxon>
        <taxon>Opitutus</taxon>
    </lineage>
</organism>
<evidence type="ECO:0000256" key="1">
    <source>
        <dbReference type="SAM" id="Phobius"/>
    </source>
</evidence>
<dbReference type="AlphaFoldDB" id="B1ZN74"/>
<feature type="transmembrane region" description="Helical" evidence="1">
    <location>
        <begin position="147"/>
        <end position="168"/>
    </location>
</feature>
<feature type="transmembrane region" description="Helical" evidence="1">
    <location>
        <begin position="180"/>
        <end position="199"/>
    </location>
</feature>
<feature type="transmembrane region" description="Helical" evidence="1">
    <location>
        <begin position="7"/>
        <end position="27"/>
    </location>
</feature>
<keyword evidence="1" id="KW-1133">Transmembrane helix</keyword>
<keyword evidence="3" id="KW-1185">Reference proteome</keyword>
<dbReference type="Gene3D" id="1.20.1530.20">
    <property type="match status" value="1"/>
</dbReference>
<feature type="transmembrane region" description="Helical" evidence="1">
    <location>
        <begin position="87"/>
        <end position="109"/>
    </location>
</feature>
<feature type="transmembrane region" description="Helical" evidence="1">
    <location>
        <begin position="33"/>
        <end position="49"/>
    </location>
</feature>
<dbReference type="EMBL" id="CP001032">
    <property type="protein sequence ID" value="ACB73443.1"/>
    <property type="molecule type" value="Genomic_DNA"/>
</dbReference>
<dbReference type="RefSeq" id="WP_012372981.1">
    <property type="nucleotide sequence ID" value="NC_010571.1"/>
</dbReference>
<feature type="transmembrane region" description="Helical" evidence="1">
    <location>
        <begin position="259"/>
        <end position="280"/>
    </location>
</feature>
<dbReference type="InterPro" id="IPR038770">
    <property type="entry name" value="Na+/solute_symporter_sf"/>
</dbReference>
<dbReference type="STRING" id="452637.Oter_0152"/>
<name>B1ZN74_OPITP</name>
<gene>
    <name evidence="2" type="ordered locus">Oter_0152</name>
</gene>
<feature type="transmembrane region" description="Helical" evidence="1">
    <location>
        <begin position="116"/>
        <end position="135"/>
    </location>
</feature>